<keyword evidence="8" id="KW-1185">Reference proteome</keyword>
<feature type="transmembrane region" description="Helical" evidence="5">
    <location>
        <begin position="7"/>
        <end position="30"/>
    </location>
</feature>
<name>A0ABN2ST48_9MICO</name>
<feature type="transmembrane region" description="Helical" evidence="5">
    <location>
        <begin position="99"/>
        <end position="117"/>
    </location>
</feature>
<accession>A0ABN2ST48</accession>
<feature type="domain" description="GtrA/DPMS transmembrane" evidence="6">
    <location>
        <begin position="9"/>
        <end position="115"/>
    </location>
</feature>
<keyword evidence="3 5" id="KW-1133">Transmembrane helix</keyword>
<organism evidence="7 8">
    <name type="scientific">Terrabacter lapilli</name>
    <dbReference type="NCBI Taxonomy" id="436231"/>
    <lineage>
        <taxon>Bacteria</taxon>
        <taxon>Bacillati</taxon>
        <taxon>Actinomycetota</taxon>
        <taxon>Actinomycetes</taxon>
        <taxon>Micrococcales</taxon>
        <taxon>Intrasporangiaceae</taxon>
        <taxon>Terrabacter</taxon>
    </lineage>
</organism>
<comment type="subcellular location">
    <subcellularLocation>
        <location evidence="1">Membrane</location>
        <topology evidence="1">Multi-pass membrane protein</topology>
    </subcellularLocation>
</comment>
<evidence type="ECO:0000313" key="7">
    <source>
        <dbReference type="EMBL" id="GAA1992029.1"/>
    </source>
</evidence>
<evidence type="ECO:0000256" key="3">
    <source>
        <dbReference type="ARBA" id="ARBA00022989"/>
    </source>
</evidence>
<evidence type="ECO:0000256" key="1">
    <source>
        <dbReference type="ARBA" id="ARBA00004141"/>
    </source>
</evidence>
<feature type="transmembrane region" description="Helical" evidence="5">
    <location>
        <begin position="67"/>
        <end position="87"/>
    </location>
</feature>
<evidence type="ECO:0000256" key="2">
    <source>
        <dbReference type="ARBA" id="ARBA00022692"/>
    </source>
</evidence>
<evidence type="ECO:0000256" key="4">
    <source>
        <dbReference type="ARBA" id="ARBA00023136"/>
    </source>
</evidence>
<evidence type="ECO:0000259" key="6">
    <source>
        <dbReference type="Pfam" id="PF04138"/>
    </source>
</evidence>
<dbReference type="EMBL" id="BAAAPU010000011">
    <property type="protein sequence ID" value="GAA1992029.1"/>
    <property type="molecule type" value="Genomic_DNA"/>
</dbReference>
<gene>
    <name evidence="7" type="ORF">GCM10009817_37720</name>
</gene>
<proteinExistence type="predicted"/>
<dbReference type="Pfam" id="PF04138">
    <property type="entry name" value="GtrA_DPMS_TM"/>
    <property type="match status" value="1"/>
</dbReference>
<sequence length="143" mass="14626">MISVQTIGRFILAGGANTLLTAVVTSGLSLAAPTPVAYTIGYAAGLALSAVMSSRFVFRQRLTPRRAVAVCVVNFVAYLCGLVALALGSQLGLPTGLSGLSVLVSAPVSFFGAAVVFKERGDGGLYRNMTVSAETPEVSQIAT</sequence>
<dbReference type="Proteomes" id="UP001500013">
    <property type="component" value="Unassembled WGS sequence"/>
</dbReference>
<dbReference type="RefSeq" id="WP_344066394.1">
    <property type="nucleotide sequence ID" value="NZ_BAAAPU010000011.1"/>
</dbReference>
<evidence type="ECO:0000313" key="8">
    <source>
        <dbReference type="Proteomes" id="UP001500013"/>
    </source>
</evidence>
<feature type="transmembrane region" description="Helical" evidence="5">
    <location>
        <begin position="36"/>
        <end position="58"/>
    </location>
</feature>
<evidence type="ECO:0000256" key="5">
    <source>
        <dbReference type="SAM" id="Phobius"/>
    </source>
</evidence>
<reference evidence="7 8" key="1">
    <citation type="journal article" date="2019" name="Int. J. Syst. Evol. Microbiol.">
        <title>The Global Catalogue of Microorganisms (GCM) 10K type strain sequencing project: providing services to taxonomists for standard genome sequencing and annotation.</title>
        <authorList>
            <consortium name="The Broad Institute Genomics Platform"/>
            <consortium name="The Broad Institute Genome Sequencing Center for Infectious Disease"/>
            <person name="Wu L."/>
            <person name="Ma J."/>
        </authorList>
    </citation>
    <scope>NUCLEOTIDE SEQUENCE [LARGE SCALE GENOMIC DNA]</scope>
    <source>
        <strain evidence="7 8">JCM 15628</strain>
    </source>
</reference>
<dbReference type="InterPro" id="IPR007267">
    <property type="entry name" value="GtrA_DPMS_TM"/>
</dbReference>
<comment type="caution">
    <text evidence="7">The sequence shown here is derived from an EMBL/GenBank/DDBJ whole genome shotgun (WGS) entry which is preliminary data.</text>
</comment>
<keyword evidence="2 5" id="KW-0812">Transmembrane</keyword>
<protein>
    <recommendedName>
        <fullName evidence="6">GtrA/DPMS transmembrane domain-containing protein</fullName>
    </recommendedName>
</protein>
<keyword evidence="4 5" id="KW-0472">Membrane</keyword>